<evidence type="ECO:0000256" key="2">
    <source>
        <dbReference type="ARBA" id="ARBA00022517"/>
    </source>
</evidence>
<dbReference type="EMBL" id="CAUYUJ010000282">
    <property type="protein sequence ID" value="CAK0789688.1"/>
    <property type="molecule type" value="Genomic_DNA"/>
</dbReference>
<keyword evidence="4" id="KW-0489">Methyltransferase</keyword>
<protein>
    <submittedName>
        <fullName evidence="10">Uncharacterized protein</fullName>
    </submittedName>
</protein>
<dbReference type="PANTHER" id="PTHR12636">
    <property type="entry name" value="NEP1/MRA1"/>
    <property type="match status" value="1"/>
</dbReference>
<evidence type="ECO:0000313" key="11">
    <source>
        <dbReference type="Proteomes" id="UP001189429"/>
    </source>
</evidence>
<keyword evidence="5" id="KW-0808">Transferase</keyword>
<evidence type="ECO:0000256" key="1">
    <source>
        <dbReference type="ARBA" id="ARBA00008115"/>
    </source>
</evidence>
<dbReference type="InterPro" id="IPR029028">
    <property type="entry name" value="Alpha/beta_knot_MTases"/>
</dbReference>
<keyword evidence="9" id="KW-0472">Membrane</keyword>
<evidence type="ECO:0000256" key="5">
    <source>
        <dbReference type="ARBA" id="ARBA00022679"/>
    </source>
</evidence>
<comment type="caution">
    <text evidence="10">The sequence shown here is derived from an EMBL/GenBank/DDBJ whole genome shotgun (WGS) entry which is preliminary data.</text>
</comment>
<evidence type="ECO:0000256" key="3">
    <source>
        <dbReference type="ARBA" id="ARBA00022552"/>
    </source>
</evidence>
<keyword evidence="6" id="KW-0949">S-adenosyl-L-methionine</keyword>
<proteinExistence type="inferred from homology"/>
<dbReference type="Pfam" id="PF03587">
    <property type="entry name" value="EMG1"/>
    <property type="match status" value="1"/>
</dbReference>
<sequence>MTEPERKDVLEAMRAAWQSSGGPQPVEAAFDQGSGSVLFVSPDMDIGYSWLCSALDEAYAADEQLRRWGRAECDGGLPSKLVRHWREIFAIICLVMLLVFCFRCVRHLQRNPAARDYHAAGLYTCLNTCDLPDKVDNCTQGRHRVIVILVDAPLEEKTEDLENTSTYPEENELSIVYDSLLSLLDSGLAAKGMLQIFIVSRGGAVIQVHPHLEPPRSLRDFSRLVRNVLHEGKAMKAPGLCGCTRSLMRVVRKPVRHHLPWGCKVYGVTQQACRDQASHILDLKQVASSVYWPVAFVVGASFGDAVAENWTSAGGQGLQ</sequence>
<dbReference type="InterPro" id="IPR005304">
    <property type="entry name" value="Rbsml_bgen_MeTrfase_EMG1/NEP1"/>
</dbReference>
<keyword evidence="7" id="KW-0699">rRNA-binding</keyword>
<name>A0ABN9PAK8_9DINO</name>
<evidence type="ECO:0000256" key="7">
    <source>
        <dbReference type="ARBA" id="ARBA00022730"/>
    </source>
</evidence>
<evidence type="ECO:0000256" key="6">
    <source>
        <dbReference type="ARBA" id="ARBA00022691"/>
    </source>
</evidence>
<evidence type="ECO:0000313" key="10">
    <source>
        <dbReference type="EMBL" id="CAK0789688.1"/>
    </source>
</evidence>
<dbReference type="Gene3D" id="3.40.1280.10">
    <property type="match status" value="1"/>
</dbReference>
<dbReference type="Proteomes" id="UP001189429">
    <property type="component" value="Unassembled WGS sequence"/>
</dbReference>
<keyword evidence="9" id="KW-0812">Transmembrane</keyword>
<organism evidence="10 11">
    <name type="scientific">Prorocentrum cordatum</name>
    <dbReference type="NCBI Taxonomy" id="2364126"/>
    <lineage>
        <taxon>Eukaryota</taxon>
        <taxon>Sar</taxon>
        <taxon>Alveolata</taxon>
        <taxon>Dinophyceae</taxon>
        <taxon>Prorocentrales</taxon>
        <taxon>Prorocentraceae</taxon>
        <taxon>Prorocentrum</taxon>
    </lineage>
</organism>
<keyword evidence="3" id="KW-0698">rRNA processing</keyword>
<comment type="similarity">
    <text evidence="1">Belongs to the class IV-like SAM-binding methyltransferase superfamily. RNA methyltransferase NEP1 family.</text>
</comment>
<keyword evidence="8" id="KW-0694">RNA-binding</keyword>
<keyword evidence="11" id="KW-1185">Reference proteome</keyword>
<gene>
    <name evidence="10" type="ORF">PCOR1329_LOCUS1187</name>
</gene>
<keyword evidence="2" id="KW-0690">Ribosome biogenesis</keyword>
<dbReference type="SUPFAM" id="SSF75217">
    <property type="entry name" value="alpha/beta knot"/>
    <property type="match status" value="1"/>
</dbReference>
<accession>A0ABN9PAK8</accession>
<keyword evidence="9" id="KW-1133">Transmembrane helix</keyword>
<feature type="non-terminal residue" evidence="10">
    <location>
        <position position="319"/>
    </location>
</feature>
<evidence type="ECO:0000256" key="9">
    <source>
        <dbReference type="SAM" id="Phobius"/>
    </source>
</evidence>
<evidence type="ECO:0000256" key="4">
    <source>
        <dbReference type="ARBA" id="ARBA00022603"/>
    </source>
</evidence>
<dbReference type="InterPro" id="IPR029026">
    <property type="entry name" value="tRNA_m1G_MTases_N"/>
</dbReference>
<dbReference type="PANTHER" id="PTHR12636:SF5">
    <property type="entry name" value="RIBOSOMAL RNA SMALL SUBUNIT METHYLTRANSFERASE NEP1"/>
    <property type="match status" value="1"/>
</dbReference>
<feature type="transmembrane region" description="Helical" evidence="9">
    <location>
        <begin position="88"/>
        <end position="105"/>
    </location>
</feature>
<reference evidence="10" key="1">
    <citation type="submission" date="2023-10" db="EMBL/GenBank/DDBJ databases">
        <authorList>
            <person name="Chen Y."/>
            <person name="Shah S."/>
            <person name="Dougan E. K."/>
            <person name="Thang M."/>
            <person name="Chan C."/>
        </authorList>
    </citation>
    <scope>NUCLEOTIDE SEQUENCE [LARGE SCALE GENOMIC DNA]</scope>
</reference>
<evidence type="ECO:0000256" key="8">
    <source>
        <dbReference type="ARBA" id="ARBA00022884"/>
    </source>
</evidence>